<protein>
    <recommendedName>
        <fullName evidence="3">Ribosomal protein L1</fullName>
    </recommendedName>
</protein>
<dbReference type="CDD" id="cd00403">
    <property type="entry name" value="Ribosomal_L1"/>
    <property type="match status" value="1"/>
</dbReference>
<dbReference type="PANTHER" id="PTHR23105">
    <property type="entry name" value="RIBOSOMAL PROTEIN L7AE FAMILY MEMBER"/>
    <property type="match status" value="1"/>
</dbReference>
<dbReference type="Proteomes" id="UP001465755">
    <property type="component" value="Unassembled WGS sequence"/>
</dbReference>
<dbReference type="InterPro" id="IPR023674">
    <property type="entry name" value="Ribosomal_uL1-like"/>
</dbReference>
<dbReference type="AlphaFoldDB" id="A0AAW1NRA3"/>
<evidence type="ECO:0000313" key="1">
    <source>
        <dbReference type="EMBL" id="KAK9794666.1"/>
    </source>
</evidence>
<accession>A0AAW1NRA3</accession>
<dbReference type="Gene3D" id="3.30.190.20">
    <property type="match status" value="1"/>
</dbReference>
<dbReference type="InterPro" id="IPR016095">
    <property type="entry name" value="Ribosomal_uL1_3-a/b-sand"/>
</dbReference>
<keyword evidence="2" id="KW-1185">Reference proteome</keyword>
<dbReference type="InterPro" id="IPR028364">
    <property type="entry name" value="Ribosomal_uL1/biogenesis"/>
</dbReference>
<sequence length="203" mass="22606">MVSREPKVDEKQVLKAVVALLKHIESQRQRQAGLFEEDELLYLVLSLAKQPSGPRKDKPIKLPLQHPLHNFEEAELCSTFDLFLADDRILPSLPKLLGKAFFRKKKQPIPVSLAGSQWGSQVRAAVEATYMFMPKGTCINIKVAKSNFTAQECVDNIMGVLTASLQHIPKGWAGVRSLHIKTTDSVALPIFQQLPETPLTITA</sequence>
<dbReference type="GO" id="GO:0003723">
    <property type="term" value="F:RNA binding"/>
    <property type="evidence" value="ECO:0007669"/>
    <property type="project" value="InterPro"/>
</dbReference>
<comment type="caution">
    <text evidence="1">The sequence shown here is derived from an EMBL/GenBank/DDBJ whole genome shotgun (WGS) entry which is preliminary data.</text>
</comment>
<name>A0AAW1NRA3_9CHLO</name>
<gene>
    <name evidence="1" type="ORF">WJX73_004162</name>
</gene>
<organism evidence="1 2">
    <name type="scientific">Symbiochloris irregularis</name>
    <dbReference type="NCBI Taxonomy" id="706552"/>
    <lineage>
        <taxon>Eukaryota</taxon>
        <taxon>Viridiplantae</taxon>
        <taxon>Chlorophyta</taxon>
        <taxon>core chlorophytes</taxon>
        <taxon>Trebouxiophyceae</taxon>
        <taxon>Trebouxiales</taxon>
        <taxon>Trebouxiaceae</taxon>
        <taxon>Symbiochloris</taxon>
    </lineage>
</organism>
<dbReference type="Pfam" id="PF00687">
    <property type="entry name" value="Ribosomal_L1"/>
    <property type="match status" value="1"/>
</dbReference>
<evidence type="ECO:0008006" key="3">
    <source>
        <dbReference type="Google" id="ProtNLM"/>
    </source>
</evidence>
<reference evidence="1 2" key="1">
    <citation type="journal article" date="2024" name="Nat. Commun.">
        <title>Phylogenomics reveals the evolutionary origins of lichenization in chlorophyte algae.</title>
        <authorList>
            <person name="Puginier C."/>
            <person name="Libourel C."/>
            <person name="Otte J."/>
            <person name="Skaloud P."/>
            <person name="Haon M."/>
            <person name="Grisel S."/>
            <person name="Petersen M."/>
            <person name="Berrin J.G."/>
            <person name="Delaux P.M."/>
            <person name="Dal Grande F."/>
            <person name="Keller J."/>
        </authorList>
    </citation>
    <scope>NUCLEOTIDE SEQUENCE [LARGE SCALE GENOMIC DNA]</scope>
    <source>
        <strain evidence="1 2">SAG 2036</strain>
    </source>
</reference>
<dbReference type="EMBL" id="JALJOQ010000135">
    <property type="protein sequence ID" value="KAK9794666.1"/>
    <property type="molecule type" value="Genomic_DNA"/>
</dbReference>
<dbReference type="SUPFAM" id="SSF56808">
    <property type="entry name" value="Ribosomal protein L1"/>
    <property type="match status" value="1"/>
</dbReference>
<dbReference type="Gene3D" id="3.40.50.790">
    <property type="match status" value="1"/>
</dbReference>
<dbReference type="InterPro" id="IPR050257">
    <property type="entry name" value="eL8/uL1-like"/>
</dbReference>
<evidence type="ECO:0000313" key="2">
    <source>
        <dbReference type="Proteomes" id="UP001465755"/>
    </source>
</evidence>
<proteinExistence type="predicted"/>